<comment type="caution">
    <text evidence="2">The sequence shown here is derived from an EMBL/GenBank/DDBJ whole genome shotgun (WGS) entry which is preliminary data.</text>
</comment>
<evidence type="ECO:0000313" key="3">
    <source>
        <dbReference type="Proteomes" id="UP001595660"/>
    </source>
</evidence>
<dbReference type="AlphaFoldDB" id="A0ABD5NGU6"/>
<evidence type="ECO:0008006" key="4">
    <source>
        <dbReference type="Google" id="ProtNLM"/>
    </source>
</evidence>
<keyword evidence="3" id="KW-1185">Reference proteome</keyword>
<gene>
    <name evidence="2" type="ORF">ACFOKC_12065</name>
</gene>
<dbReference type="Proteomes" id="UP001595660">
    <property type="component" value="Unassembled WGS sequence"/>
</dbReference>
<proteinExistence type="predicted"/>
<dbReference type="EMBL" id="JBHRWN010000002">
    <property type="protein sequence ID" value="MFC3478456.1"/>
    <property type="molecule type" value="Genomic_DNA"/>
</dbReference>
<sequence length="71" mass="7804">MLPPAFVGGLPGGMELAVIFLMVVSLALPLLLLVAVVRYLDRGSSNDLEERVANLEGQVDALREELRRRDE</sequence>
<keyword evidence="1" id="KW-0812">Transmembrane</keyword>
<keyword evidence="1" id="KW-0472">Membrane</keyword>
<evidence type="ECO:0000313" key="2">
    <source>
        <dbReference type="EMBL" id="MFC3478456.1"/>
    </source>
</evidence>
<evidence type="ECO:0000256" key="1">
    <source>
        <dbReference type="SAM" id="Phobius"/>
    </source>
</evidence>
<name>A0ABD5NGU6_9EURY</name>
<accession>A0ABD5NGU6</accession>
<dbReference type="GeneID" id="69118534"/>
<organism evidence="2 3">
    <name type="scientific">Halobacterium litoreum</name>
    <dbReference type="NCBI Taxonomy" id="2039234"/>
    <lineage>
        <taxon>Archaea</taxon>
        <taxon>Methanobacteriati</taxon>
        <taxon>Methanobacteriota</taxon>
        <taxon>Stenosarchaea group</taxon>
        <taxon>Halobacteria</taxon>
        <taxon>Halobacteriales</taxon>
        <taxon>Halobacteriaceae</taxon>
        <taxon>Halobacterium</taxon>
    </lineage>
</organism>
<protein>
    <recommendedName>
        <fullName evidence="4">Sec-independent protein translocase protein TatA</fullName>
    </recommendedName>
</protein>
<dbReference type="RefSeq" id="WP_232570352.1">
    <property type="nucleotide sequence ID" value="NZ_CP089466.1"/>
</dbReference>
<reference evidence="2 3" key="1">
    <citation type="journal article" date="2019" name="Int. J. Syst. Evol. Microbiol.">
        <title>The Global Catalogue of Microorganisms (GCM) 10K type strain sequencing project: providing services to taxonomists for standard genome sequencing and annotation.</title>
        <authorList>
            <consortium name="The Broad Institute Genomics Platform"/>
            <consortium name="The Broad Institute Genome Sequencing Center for Infectious Disease"/>
            <person name="Wu L."/>
            <person name="Ma J."/>
        </authorList>
    </citation>
    <scope>NUCLEOTIDE SEQUENCE [LARGE SCALE GENOMIC DNA]</scope>
    <source>
        <strain evidence="2 3">CGMCC 1.12562</strain>
    </source>
</reference>
<feature type="transmembrane region" description="Helical" evidence="1">
    <location>
        <begin position="16"/>
        <end position="40"/>
    </location>
</feature>
<keyword evidence="1" id="KW-1133">Transmembrane helix</keyword>